<gene>
    <name evidence="1" type="ORF">PMV_282</name>
</gene>
<accession>A0A0N9PMB2</accession>
<dbReference type="Proteomes" id="UP000319438">
    <property type="component" value="Segment"/>
</dbReference>
<reference evidence="1" key="1">
    <citation type="journal article" date="2015" name="Genome Announc.">
        <title>Complete Genome Sequence of a New Member of the Marseilleviridae Recovered from the Brackish Submarine Spring in the Cassis Port-Miou Calanque, France.</title>
        <authorList>
            <person name="Doutre G."/>
            <person name="Arfib B."/>
            <person name="Rochette P."/>
            <person name="Claverie J.M."/>
            <person name="Bonin P."/>
            <person name="Abergel C."/>
        </authorList>
    </citation>
    <scope>NUCLEOTIDE SEQUENCE [LARGE SCALE GENOMIC DNA]</scope>
    <source>
        <strain evidence="1">1</strain>
    </source>
</reference>
<organism evidence="1 2">
    <name type="scientific">Port-miou virus</name>
    <dbReference type="NCBI Taxonomy" id="1733873"/>
    <lineage>
        <taxon>Viruses</taxon>
        <taxon>Varidnaviria</taxon>
        <taxon>Bamfordvirae</taxon>
        <taxon>Nucleocytoviricota</taxon>
        <taxon>Megaviricetes</taxon>
        <taxon>Pimascovirales</taxon>
        <taxon>Pimascovirales incertae sedis</taxon>
        <taxon>Marseilleviridae</taxon>
        <taxon>Losannavirus</taxon>
        <taxon>Losannavirus lausannense</taxon>
        <taxon>Lausannevirus</taxon>
    </lineage>
</organism>
<name>A0A0N9PMB2_9VIRU</name>
<protein>
    <submittedName>
        <fullName evidence="1">Uncharacterized protein</fullName>
    </submittedName>
</protein>
<evidence type="ECO:0000313" key="1">
    <source>
        <dbReference type="EMBL" id="ALH06980.1"/>
    </source>
</evidence>
<dbReference type="EMBL" id="KT428292">
    <property type="protein sequence ID" value="ALH06980.1"/>
    <property type="molecule type" value="Genomic_DNA"/>
</dbReference>
<sequence>MEKVNSLLAKKKFGKAYALLRVGDVVVIQKKGEMKPEKETEIVLSKTEGKLTTFYDSMFGYLPRETCEILRVIGHEEDAEEKFGFVLE</sequence>
<evidence type="ECO:0000313" key="2">
    <source>
        <dbReference type="Proteomes" id="UP000319438"/>
    </source>
</evidence>
<proteinExistence type="predicted"/>